<protein>
    <submittedName>
        <fullName evidence="1">Uncharacterized protein</fullName>
    </submittedName>
</protein>
<accession>A0AAD9IZ51</accession>
<proteinExistence type="predicted"/>
<evidence type="ECO:0000313" key="1">
    <source>
        <dbReference type="EMBL" id="KAK2143256.1"/>
    </source>
</evidence>
<evidence type="ECO:0000313" key="2">
    <source>
        <dbReference type="Proteomes" id="UP001208570"/>
    </source>
</evidence>
<organism evidence="1 2">
    <name type="scientific">Paralvinella palmiformis</name>
    <dbReference type="NCBI Taxonomy" id="53620"/>
    <lineage>
        <taxon>Eukaryota</taxon>
        <taxon>Metazoa</taxon>
        <taxon>Spiralia</taxon>
        <taxon>Lophotrochozoa</taxon>
        <taxon>Annelida</taxon>
        <taxon>Polychaeta</taxon>
        <taxon>Sedentaria</taxon>
        <taxon>Canalipalpata</taxon>
        <taxon>Terebellida</taxon>
        <taxon>Terebelliformia</taxon>
        <taxon>Alvinellidae</taxon>
        <taxon>Paralvinella</taxon>
    </lineage>
</organism>
<gene>
    <name evidence="1" type="ORF">LSH36_859g02037</name>
</gene>
<name>A0AAD9IZ51_9ANNE</name>
<dbReference type="Proteomes" id="UP001208570">
    <property type="component" value="Unassembled WGS sequence"/>
</dbReference>
<dbReference type="AlphaFoldDB" id="A0AAD9IZ51"/>
<reference evidence="1" key="1">
    <citation type="journal article" date="2023" name="Mol. Biol. Evol.">
        <title>Third-Generation Sequencing Reveals the Adaptive Role of the Epigenome in Three Deep-Sea Polychaetes.</title>
        <authorList>
            <person name="Perez M."/>
            <person name="Aroh O."/>
            <person name="Sun Y."/>
            <person name="Lan Y."/>
            <person name="Juniper S.K."/>
            <person name="Young C.R."/>
            <person name="Angers B."/>
            <person name="Qian P.Y."/>
        </authorList>
    </citation>
    <scope>NUCLEOTIDE SEQUENCE</scope>
    <source>
        <strain evidence="1">P08H-3</strain>
    </source>
</reference>
<dbReference type="EMBL" id="JAODUP010000859">
    <property type="protein sequence ID" value="KAK2143256.1"/>
    <property type="molecule type" value="Genomic_DNA"/>
</dbReference>
<sequence>MLTWEKVSLCLQLDVVPDAMRAKYCQLINELFINVGTNYSIYDHQHSCVVYDELDIKDPAKELDFMRTQVSNILVDMLDGKTDRPFTPERGKKKGIPKDVQKKFQYYTKYERFMENDQSDLIAAIKISCSDRQSTVFQQLFDPDYDPFSKNTSGTPKQRKVVLQRLRQLFDSTVLLDGNKLPPILMDLLKYQSNELARKALDSLDRYYSSRLFDCRCKADSYKMMTQKIMLNHDNNHAIYKDVFDHLDVLIGARGVQDEITRGLSQVFRNNRALCVRINAHYLERLVKLAFECADTVPGYGRLLSVLVKPSVHGQPLKRNQTYVIKYVAQYFNQATFPLDKTRSVSVKRPFIKFFHNVYFKSSVDFWDNSIVEMFRNRLVYFDGTDEESRKAIFSFVFDGFLPLVENLGEAMLPYMIDRHYLKQLVLALIAATDIQEDHQQAVQMFLYDVTDQLISSSGHSRDIYDGANTVGVQLNCKEKLIRNKGNVTVDVKGLKILRCMIYNEIVKLPDKWNEEPLKYSRQIQRVRDIQRALVDMGVISKVMYLFGSRHSRIIDEALSFLCILLFDANIYIQEIDDVTKEEDKAINEKESRISYNVLQSKDSGYYP</sequence>
<keyword evidence="2" id="KW-1185">Reference proteome</keyword>
<comment type="caution">
    <text evidence="1">The sequence shown here is derived from an EMBL/GenBank/DDBJ whole genome shotgun (WGS) entry which is preliminary data.</text>
</comment>